<dbReference type="AlphaFoldDB" id="A0A2T0A649"/>
<evidence type="ECO:0000313" key="3">
    <source>
        <dbReference type="Proteomes" id="UP000239560"/>
    </source>
</evidence>
<comment type="caution">
    <text evidence="2">The sequence shown here is derived from an EMBL/GenBank/DDBJ whole genome shotgun (WGS) entry which is preliminary data.</text>
</comment>
<proteinExistence type="predicted"/>
<feature type="region of interest" description="Disordered" evidence="1">
    <location>
        <begin position="30"/>
        <end position="63"/>
    </location>
</feature>
<accession>A0A2T0A649</accession>
<dbReference type="EMBL" id="LCTV02000008">
    <property type="protein sequence ID" value="PRQ73494.1"/>
    <property type="molecule type" value="Genomic_DNA"/>
</dbReference>
<dbReference type="Proteomes" id="UP000239560">
    <property type="component" value="Unassembled WGS sequence"/>
</dbReference>
<name>A0A2T0A649_RHOTO</name>
<evidence type="ECO:0000313" key="2">
    <source>
        <dbReference type="EMBL" id="PRQ73494.1"/>
    </source>
</evidence>
<gene>
    <name evidence="2" type="ORF">AAT19DRAFT_16247</name>
</gene>
<evidence type="ECO:0000256" key="1">
    <source>
        <dbReference type="SAM" id="MobiDB-lite"/>
    </source>
</evidence>
<protein>
    <submittedName>
        <fullName evidence="2">Uncharacterized protein</fullName>
    </submittedName>
</protein>
<reference evidence="2 3" key="1">
    <citation type="journal article" date="2018" name="Elife">
        <title>Functional genomics of lipid metabolism in the oleaginous yeast Rhodosporidium toruloides.</title>
        <authorList>
            <person name="Coradetti S.T."/>
            <person name="Pinel D."/>
            <person name="Geiselman G."/>
            <person name="Ito M."/>
            <person name="Mondo S."/>
            <person name="Reilly M.C."/>
            <person name="Cheng Y.F."/>
            <person name="Bauer S."/>
            <person name="Grigoriev I."/>
            <person name="Gladden J.M."/>
            <person name="Simmons B.A."/>
            <person name="Brem R."/>
            <person name="Arkin A.P."/>
            <person name="Skerker J.M."/>
        </authorList>
    </citation>
    <scope>NUCLEOTIDE SEQUENCE [LARGE SCALE GENOMIC DNA]</scope>
    <source>
        <strain evidence="2 3">NBRC 0880</strain>
    </source>
</reference>
<sequence>MSRGWWVLEVVWAAVARPPAPSKLRIQFHRALSTHSRPSHPCKQSTRASRRAPPRPSSFSHTGARSLVVRSSWELGWRNRASRENASR</sequence>
<organism evidence="2 3">
    <name type="scientific">Rhodotorula toruloides</name>
    <name type="common">Yeast</name>
    <name type="synonym">Rhodosporidium toruloides</name>
    <dbReference type="NCBI Taxonomy" id="5286"/>
    <lineage>
        <taxon>Eukaryota</taxon>
        <taxon>Fungi</taxon>
        <taxon>Dikarya</taxon>
        <taxon>Basidiomycota</taxon>
        <taxon>Pucciniomycotina</taxon>
        <taxon>Microbotryomycetes</taxon>
        <taxon>Sporidiobolales</taxon>
        <taxon>Sporidiobolaceae</taxon>
        <taxon>Rhodotorula</taxon>
    </lineage>
</organism>